<dbReference type="Proteomes" id="UP000230066">
    <property type="component" value="Unassembled WGS sequence"/>
</dbReference>
<dbReference type="InterPro" id="IPR025661">
    <property type="entry name" value="Pept_asp_AS"/>
</dbReference>
<dbReference type="PROSITE" id="PS00639">
    <property type="entry name" value="THIOL_PROTEASE_HIS"/>
    <property type="match status" value="1"/>
</dbReference>
<dbReference type="GO" id="GO:0008234">
    <property type="term" value="F:cysteine-type peptidase activity"/>
    <property type="evidence" value="ECO:0007669"/>
    <property type="project" value="InterPro"/>
</dbReference>
<dbReference type="SMART" id="SM00645">
    <property type="entry name" value="Pept_C1"/>
    <property type="match status" value="1"/>
</dbReference>
<gene>
    <name evidence="4" type="ORF">D915_011116</name>
</gene>
<dbReference type="AlphaFoldDB" id="A0A2H1BSD0"/>
<proteinExistence type="inferred from homology"/>
<dbReference type="GO" id="GO:0006508">
    <property type="term" value="P:proteolysis"/>
    <property type="evidence" value="ECO:0007669"/>
    <property type="project" value="InterPro"/>
</dbReference>
<dbReference type="InterPro" id="IPR025660">
    <property type="entry name" value="Pept_his_AS"/>
</dbReference>
<comment type="similarity">
    <text evidence="1">Belongs to the peptidase C1 family.</text>
</comment>
<dbReference type="PROSITE" id="PS00640">
    <property type="entry name" value="THIOL_PROTEASE_ASN"/>
    <property type="match status" value="1"/>
</dbReference>
<dbReference type="InterPro" id="IPR038765">
    <property type="entry name" value="Papain-like_cys_pep_sf"/>
</dbReference>
<dbReference type="PANTHER" id="PTHR12411">
    <property type="entry name" value="CYSTEINE PROTEASE FAMILY C1-RELATED"/>
    <property type="match status" value="1"/>
</dbReference>
<evidence type="ECO:0000259" key="3">
    <source>
        <dbReference type="SMART" id="SM00645"/>
    </source>
</evidence>
<dbReference type="InterPro" id="IPR000668">
    <property type="entry name" value="Peptidase_C1A_C"/>
</dbReference>
<comment type="caution">
    <text evidence="4">The sequence shown here is derived from an EMBL/GenBank/DDBJ whole genome shotgun (WGS) entry which is preliminary data.</text>
</comment>
<dbReference type="SUPFAM" id="SSF54001">
    <property type="entry name" value="Cysteine proteinases"/>
    <property type="match status" value="1"/>
</dbReference>
<name>A0A2H1BSD0_FASHE</name>
<dbReference type="Pfam" id="PF00112">
    <property type="entry name" value="Peptidase_C1"/>
    <property type="match status" value="1"/>
</dbReference>
<evidence type="ECO:0000256" key="2">
    <source>
        <dbReference type="ARBA" id="ARBA00023157"/>
    </source>
</evidence>
<evidence type="ECO:0000313" key="5">
    <source>
        <dbReference type="Proteomes" id="UP000230066"/>
    </source>
</evidence>
<dbReference type="InterPro" id="IPR013128">
    <property type="entry name" value="Peptidase_C1A"/>
</dbReference>
<protein>
    <submittedName>
        <fullName evidence="4">Cathepsin B</fullName>
    </submittedName>
</protein>
<dbReference type="EMBL" id="JXXN02012123">
    <property type="protein sequence ID" value="THD18424.1"/>
    <property type="molecule type" value="Genomic_DNA"/>
</dbReference>
<accession>A0A2H1BSD0</accession>
<feature type="domain" description="Peptidase C1A papain C-terminal" evidence="3">
    <location>
        <begin position="1"/>
        <end position="214"/>
    </location>
</feature>
<keyword evidence="2" id="KW-1015">Disulfide bond</keyword>
<organism evidence="4 5">
    <name type="scientific">Fasciola hepatica</name>
    <name type="common">Liver fluke</name>
    <dbReference type="NCBI Taxonomy" id="6192"/>
    <lineage>
        <taxon>Eukaryota</taxon>
        <taxon>Metazoa</taxon>
        <taxon>Spiralia</taxon>
        <taxon>Lophotrochozoa</taxon>
        <taxon>Platyhelminthes</taxon>
        <taxon>Trematoda</taxon>
        <taxon>Digenea</taxon>
        <taxon>Plagiorchiida</taxon>
        <taxon>Echinostomata</taxon>
        <taxon>Echinostomatoidea</taxon>
        <taxon>Fasciolidae</taxon>
        <taxon>Fasciola</taxon>
    </lineage>
</organism>
<sequence>MSDRVCIHSNGQMRPRLAAADPLSCCTYCGQGCRGGYPPKAWDYWMREGIVTGGTWENRTGCQPWMFTKCDHVGDSRKYSRCPHYTYPTPPCARACQTGYNKTYEQDKFYGNSSYNVGEHESYIMQEIMKNGPVEVTFAIFQDFGVYRSGIYHHVAGKFIGRHAVRMIGWGVENGVNYWLMANSWNEEWGENGYFRMVRGRNECGIESEVVAGMPRL</sequence>
<dbReference type="CDD" id="cd02620">
    <property type="entry name" value="Peptidase_C1A_CathepsinB"/>
    <property type="match status" value="1"/>
</dbReference>
<reference evidence="4" key="1">
    <citation type="submission" date="2019-03" db="EMBL/GenBank/DDBJ databases">
        <title>Improved annotation for the trematode Fasciola hepatica.</title>
        <authorList>
            <person name="Choi Y.-J."/>
            <person name="Martin J."/>
            <person name="Mitreva M."/>
        </authorList>
    </citation>
    <scope>NUCLEOTIDE SEQUENCE [LARGE SCALE GENOMIC DNA]</scope>
</reference>
<evidence type="ECO:0000256" key="1">
    <source>
        <dbReference type="ARBA" id="ARBA00008455"/>
    </source>
</evidence>
<dbReference type="Gene3D" id="3.90.70.10">
    <property type="entry name" value="Cysteine proteinases"/>
    <property type="match status" value="1"/>
</dbReference>
<keyword evidence="5" id="KW-1185">Reference proteome</keyword>
<evidence type="ECO:0000313" key="4">
    <source>
        <dbReference type="EMBL" id="THD18424.1"/>
    </source>
</evidence>